<reference evidence="1 2" key="1">
    <citation type="submission" date="2016-07" db="EMBL/GenBank/DDBJ databases">
        <title>Pervasive Adenine N6-methylation of Active Genes in Fungi.</title>
        <authorList>
            <consortium name="DOE Joint Genome Institute"/>
            <person name="Mondo S.J."/>
            <person name="Dannebaum R.O."/>
            <person name="Kuo R.C."/>
            <person name="Labutti K."/>
            <person name="Haridas S."/>
            <person name="Kuo A."/>
            <person name="Salamov A."/>
            <person name="Ahrendt S.R."/>
            <person name="Lipzen A."/>
            <person name="Sullivan W."/>
            <person name="Andreopoulos W.B."/>
            <person name="Clum A."/>
            <person name="Lindquist E."/>
            <person name="Daum C."/>
            <person name="Ramamoorthy G.K."/>
            <person name="Gryganskyi A."/>
            <person name="Culley D."/>
            <person name="Magnuson J.K."/>
            <person name="James T.Y."/>
            <person name="O'Malley M.A."/>
            <person name="Stajich J.E."/>
            <person name="Spatafora J.W."/>
            <person name="Visel A."/>
            <person name="Grigoriev I.V."/>
        </authorList>
    </citation>
    <scope>NUCLEOTIDE SEQUENCE [LARGE SCALE GENOMIC DNA]</scope>
    <source>
        <strain evidence="1 2">12-1054</strain>
    </source>
</reference>
<feature type="non-terminal residue" evidence="1">
    <location>
        <position position="200"/>
    </location>
</feature>
<dbReference type="GO" id="GO:0008168">
    <property type="term" value="F:methyltransferase activity"/>
    <property type="evidence" value="ECO:0007669"/>
    <property type="project" value="UniProtKB-KW"/>
</dbReference>
<evidence type="ECO:0000313" key="2">
    <source>
        <dbReference type="Proteomes" id="UP000193685"/>
    </source>
</evidence>
<keyword evidence="2" id="KW-1185">Reference proteome</keyword>
<keyword evidence="1" id="KW-0489">Methyltransferase</keyword>
<organism evidence="1 2">
    <name type="scientific">Protomyces lactucae-debilis</name>
    <dbReference type="NCBI Taxonomy" id="2754530"/>
    <lineage>
        <taxon>Eukaryota</taxon>
        <taxon>Fungi</taxon>
        <taxon>Dikarya</taxon>
        <taxon>Ascomycota</taxon>
        <taxon>Taphrinomycotina</taxon>
        <taxon>Taphrinomycetes</taxon>
        <taxon>Taphrinales</taxon>
        <taxon>Protomycetaceae</taxon>
        <taxon>Protomyces</taxon>
    </lineage>
</organism>
<dbReference type="EMBL" id="MCFI01000010">
    <property type="protein sequence ID" value="ORY82046.1"/>
    <property type="molecule type" value="Genomic_DNA"/>
</dbReference>
<keyword evidence="1" id="KW-0808">Transferase</keyword>
<comment type="caution">
    <text evidence="1">The sequence shown here is derived from an EMBL/GenBank/DDBJ whole genome shotgun (WGS) entry which is preliminary data.</text>
</comment>
<name>A0A1Y2FFI1_PROLT</name>
<feature type="non-terminal residue" evidence="1">
    <location>
        <position position="1"/>
    </location>
</feature>
<dbReference type="PANTHER" id="PTHR42912">
    <property type="entry name" value="METHYLTRANSFERASE"/>
    <property type="match status" value="1"/>
</dbReference>
<protein>
    <submittedName>
        <fullName evidence="1">S-adenosyl-L-methionine-dependent methyltransferase</fullName>
    </submittedName>
</protein>
<dbReference type="Gene3D" id="3.40.50.150">
    <property type="entry name" value="Vaccinia Virus protein VP39"/>
    <property type="match status" value="1"/>
</dbReference>
<dbReference type="Pfam" id="PF13489">
    <property type="entry name" value="Methyltransf_23"/>
    <property type="match status" value="1"/>
</dbReference>
<sequence>VYDDIAATYDAEIGFDETLMGLNWLRWFLLRQAQGDVLEASCGTGRNTAYYKPAQLHSITFVDQSPQMMELCEAKWRKCASARAKVPATFKAQQMEGLSSNREQYDTIVQTFGLCSVADPSGYLSHLASFLRPTGTIMLLEHGRSKYAFINRILDRSVDQHAQKWGCYYNRDIDQIINNCPELVVVKQRRFHFGTTYMTQ</sequence>
<dbReference type="RefSeq" id="XP_040725180.1">
    <property type="nucleotide sequence ID" value="XM_040867371.1"/>
</dbReference>
<dbReference type="GeneID" id="63783970"/>
<dbReference type="GO" id="GO:0032259">
    <property type="term" value="P:methylation"/>
    <property type="evidence" value="ECO:0007669"/>
    <property type="project" value="UniProtKB-KW"/>
</dbReference>
<dbReference type="PANTHER" id="PTHR42912:SF83">
    <property type="entry name" value="METHYLTRANSFERASE TYPE 11 DOMAIN-CONTAINING PROTEIN"/>
    <property type="match status" value="1"/>
</dbReference>
<dbReference type="AlphaFoldDB" id="A0A1Y2FFI1"/>
<dbReference type="OrthoDB" id="416496at2759"/>
<dbReference type="Proteomes" id="UP000193685">
    <property type="component" value="Unassembled WGS sequence"/>
</dbReference>
<dbReference type="InterPro" id="IPR029063">
    <property type="entry name" value="SAM-dependent_MTases_sf"/>
</dbReference>
<dbReference type="CDD" id="cd02440">
    <property type="entry name" value="AdoMet_MTases"/>
    <property type="match status" value="1"/>
</dbReference>
<accession>A0A1Y2FFI1</accession>
<dbReference type="InterPro" id="IPR050508">
    <property type="entry name" value="Methyltransf_Superfamily"/>
</dbReference>
<dbReference type="STRING" id="56484.A0A1Y2FFI1"/>
<dbReference type="SUPFAM" id="SSF53335">
    <property type="entry name" value="S-adenosyl-L-methionine-dependent methyltransferases"/>
    <property type="match status" value="1"/>
</dbReference>
<gene>
    <name evidence="1" type="ORF">BCR37DRAFT_340669</name>
</gene>
<proteinExistence type="predicted"/>
<evidence type="ECO:0000313" key="1">
    <source>
        <dbReference type="EMBL" id="ORY82046.1"/>
    </source>
</evidence>